<evidence type="ECO:0000313" key="4">
    <source>
        <dbReference type="EMBL" id="KAG2305424.1"/>
    </source>
</evidence>
<organism evidence="4 5">
    <name type="scientific">Brassica carinata</name>
    <name type="common">Ethiopian mustard</name>
    <name type="synonym">Abyssinian cabbage</name>
    <dbReference type="NCBI Taxonomy" id="52824"/>
    <lineage>
        <taxon>Eukaryota</taxon>
        <taxon>Viridiplantae</taxon>
        <taxon>Streptophyta</taxon>
        <taxon>Embryophyta</taxon>
        <taxon>Tracheophyta</taxon>
        <taxon>Spermatophyta</taxon>
        <taxon>Magnoliopsida</taxon>
        <taxon>eudicotyledons</taxon>
        <taxon>Gunneridae</taxon>
        <taxon>Pentapetalae</taxon>
        <taxon>rosids</taxon>
        <taxon>malvids</taxon>
        <taxon>Brassicales</taxon>
        <taxon>Brassicaceae</taxon>
        <taxon>Brassiceae</taxon>
        <taxon>Brassica</taxon>
    </lineage>
</organism>
<name>A0A8X7SJU0_BRACI</name>
<dbReference type="SUPFAM" id="SSF53474">
    <property type="entry name" value="alpha/beta-Hydrolases"/>
    <property type="match status" value="1"/>
</dbReference>
<reference evidence="4 5" key="1">
    <citation type="submission" date="2020-02" db="EMBL/GenBank/DDBJ databases">
        <authorList>
            <person name="Ma Q."/>
            <person name="Huang Y."/>
            <person name="Song X."/>
            <person name="Pei D."/>
        </authorList>
    </citation>
    <scope>NUCLEOTIDE SEQUENCE [LARGE SCALE GENOMIC DNA]</scope>
    <source>
        <strain evidence="4">Sxm20200214</strain>
        <tissue evidence="4">Leaf</tissue>
    </source>
</reference>
<evidence type="ECO:0000259" key="2">
    <source>
        <dbReference type="Pfam" id="PF12146"/>
    </source>
</evidence>
<evidence type="ECO:0000313" key="5">
    <source>
        <dbReference type="Proteomes" id="UP000886595"/>
    </source>
</evidence>
<proteinExistence type="predicted"/>
<dbReference type="InterPro" id="IPR024975">
    <property type="entry name" value="NOV_C"/>
</dbReference>
<feature type="region of interest" description="Disordered" evidence="1">
    <location>
        <begin position="291"/>
        <end position="414"/>
    </location>
</feature>
<gene>
    <name evidence="4" type="ORF">Bca52824_034075</name>
</gene>
<feature type="region of interest" description="Disordered" evidence="1">
    <location>
        <begin position="1"/>
        <end position="26"/>
    </location>
</feature>
<evidence type="ECO:0000259" key="3">
    <source>
        <dbReference type="Pfam" id="PF13020"/>
    </source>
</evidence>
<feature type="compositionally biased region" description="Basic and acidic residues" evidence="1">
    <location>
        <begin position="379"/>
        <end position="393"/>
    </location>
</feature>
<comment type="caution">
    <text evidence="4">The sequence shown here is derived from an EMBL/GenBank/DDBJ whole genome shotgun (WGS) entry which is preliminary data.</text>
</comment>
<feature type="compositionally biased region" description="Basic residues" evidence="1">
    <location>
        <begin position="394"/>
        <end position="406"/>
    </location>
</feature>
<feature type="domain" description="Serine aminopeptidase S33" evidence="2">
    <location>
        <begin position="709"/>
        <end position="968"/>
    </location>
</feature>
<dbReference type="Pfam" id="PF12146">
    <property type="entry name" value="Hydrolase_4"/>
    <property type="match status" value="1"/>
</dbReference>
<dbReference type="InterPro" id="IPR029058">
    <property type="entry name" value="AB_hydrolase_fold"/>
</dbReference>
<dbReference type="PANTHER" id="PTHR45763">
    <property type="entry name" value="HYDROLASE, ALPHA/BETA FOLD FAMILY PROTEIN, EXPRESSED-RELATED"/>
    <property type="match status" value="1"/>
</dbReference>
<dbReference type="PANTHER" id="PTHR45763:SF45">
    <property type="entry name" value="ALPHA_BETA-HYDROLASES SUPERFAMILY PROTEIN"/>
    <property type="match status" value="1"/>
</dbReference>
<accession>A0A8X7SJU0</accession>
<dbReference type="Gene3D" id="3.40.50.1820">
    <property type="entry name" value="alpha/beta hydrolase"/>
    <property type="match status" value="1"/>
</dbReference>
<sequence>MQGNRDGSWPLRATANGGSGGYHPQPTRVYSNFNIQQPIRYNLQTQQNLNFAHPQQIPTFRPHQFAPSGDSAWSGIHGSSEKSAMRIDNAVKETRRSLVAAGENVSSIRVSQTVLAQLQQQPDSQLSLGMQMQDVPSLRQLMTLEGKIYAFIHCFVGARGIVTLHDLEVAICRNEFVDCFDDLKLGPLLRHPLVLLYFPSISGSTGSVQITSEEIISFLDSYLSTYGMDDVKLDDFLDYVAEKKSVIGKEKLGVRIQSLRMYVSFIQDAKRQEGETLDILLTGLHQKYGIPSSKKQRQDKSITVSEHNDLTALHQKDSCGKHTRYNSSSSDDDDSGDYEVEKFKSSDHVSSCPYPSAAEEMKKLGRSKKKRKAETKKRKAEETRSHEKSDSSKQLRRSPSKLRREHVKQEIPKLADDTDTKQVFSVNEADFTLSEGALRLFISTWKDACKELSMSTFVEKILSFYNLGGSEIQPQKKRAKAMSSFPFVGLLHVARELVTEALEEQKPMEITNRNLVAGYDNSAGTRSRATKLPIPLHTMMSSSSTSGSLAHEWNNSISTDFSTRDQFHTGTDRATLLQYTGKKGEEIAFRYYAAKYGKEAVVSWVNEQSETGLPYDLVIKNRGGKKEYIEVKATVSAAKDSFNLTVKEWQFANEKGESYVIAHVLLGNSNAILTQHRNLVKLCQEGHLRVKLRDGRFLAYRERGVPKEEAKYKIILVHGFGSSKDMNFSASKELIQELKVYLLFYDRSGYGDSDANTKRSLKSEVDDIAELADQLEIGPKFFLIGISMGSYPTWGCLKHIPHRLSGVAFVAPVVNYRWPSLPKKLIKKDYRRVIIRWCLRISRFAPGLLHWWVVQKVIPSNSSVLESNPVYFNSHDVEVLKRTTGFPMLTKDKLRERNVFDTLRDDFVACFGQWNFEPADLNITEESSVHIWHGKEDKVVPFQLQRCVLQKQPLINYHEIPQGGHLIVHYDGTCDAILRSLLLGEEQTLYKPVLELNV</sequence>
<dbReference type="Pfam" id="PF13020">
    <property type="entry name" value="NOV_C"/>
    <property type="match status" value="1"/>
</dbReference>
<dbReference type="Proteomes" id="UP000886595">
    <property type="component" value="Unassembled WGS sequence"/>
</dbReference>
<dbReference type="EMBL" id="JAAMPC010000007">
    <property type="protein sequence ID" value="KAG2305424.1"/>
    <property type="molecule type" value="Genomic_DNA"/>
</dbReference>
<feature type="compositionally biased region" description="Basic and acidic residues" evidence="1">
    <location>
        <begin position="296"/>
        <end position="320"/>
    </location>
</feature>
<dbReference type="InterPro" id="IPR022742">
    <property type="entry name" value="Hydrolase_4"/>
</dbReference>
<protein>
    <submittedName>
        <fullName evidence="4">Uncharacterized protein</fullName>
    </submittedName>
</protein>
<dbReference type="OrthoDB" id="1262810at2759"/>
<feature type="domain" description="Protein NO VEIN C-terminal" evidence="3">
    <location>
        <begin position="584"/>
        <end position="670"/>
    </location>
</feature>
<evidence type="ECO:0000256" key="1">
    <source>
        <dbReference type="SAM" id="MobiDB-lite"/>
    </source>
</evidence>
<dbReference type="AlphaFoldDB" id="A0A8X7SJU0"/>
<keyword evidence="5" id="KW-1185">Reference proteome</keyword>
<feature type="compositionally biased region" description="Basic residues" evidence="1">
    <location>
        <begin position="364"/>
        <end position="378"/>
    </location>
</feature>